<dbReference type="InterPro" id="IPR021109">
    <property type="entry name" value="Peptidase_aspartic_dom_sf"/>
</dbReference>
<keyword evidence="6" id="KW-1185">Reference proteome</keyword>
<accession>A0A7K9NKX0</accession>
<name>A0A7K9NKX0_9CORV</name>
<dbReference type="PROSITE" id="PS50175">
    <property type="entry name" value="ASP_PROT_RETROV"/>
    <property type="match status" value="1"/>
</dbReference>
<dbReference type="InterPro" id="IPR036157">
    <property type="entry name" value="dUTPase-like_sf"/>
</dbReference>
<gene>
    <name evidence="5" type="primary">Ervk9_2</name>
    <name evidence="5" type="ORF">EDOCOE_R00677</name>
</gene>
<keyword evidence="3" id="KW-0378">Hydrolase</keyword>
<dbReference type="SUPFAM" id="SSF51283">
    <property type="entry name" value="dUTPase-like"/>
    <property type="match status" value="1"/>
</dbReference>
<dbReference type="Proteomes" id="UP000526889">
    <property type="component" value="Unassembled WGS sequence"/>
</dbReference>
<reference evidence="5 6" key="1">
    <citation type="submission" date="2019-09" db="EMBL/GenBank/DDBJ databases">
        <title>Bird 10,000 Genomes (B10K) Project - Family phase.</title>
        <authorList>
            <person name="Zhang G."/>
        </authorList>
    </citation>
    <scope>NUCLEOTIDE SEQUENCE [LARGE SCALE GENOMIC DNA]</scope>
    <source>
        <strain evidence="5">B10K-DU-001-25</strain>
        <tissue evidence="5">Muscle</tissue>
    </source>
</reference>
<dbReference type="SUPFAM" id="SSF50630">
    <property type="entry name" value="Acid proteases"/>
    <property type="match status" value="1"/>
</dbReference>
<dbReference type="InterPro" id="IPR033704">
    <property type="entry name" value="dUTPase_trimeric"/>
</dbReference>
<dbReference type="Gene3D" id="2.70.40.10">
    <property type="match status" value="1"/>
</dbReference>
<dbReference type="Gene3D" id="2.40.70.10">
    <property type="entry name" value="Acid Proteases"/>
    <property type="match status" value="1"/>
</dbReference>
<sequence length="157" mass="16777">AGSAGLDVAPATDVALADTTVHLIPTGIWGPLGDGRAALLLGQSSTTIQRLFVLPGIIDADYTSEIKIMLWTPTPPCIIKMGSRLTQLIPFQMSNKPCRNTAYRGSRGFGSTGSPLVSWVQQISDQRPTLRCTLKWGGHKTVLTGMIDTRADVTVIS</sequence>
<protein>
    <submittedName>
        <fullName evidence="5">POK9 protein</fullName>
    </submittedName>
</protein>
<feature type="domain" description="Peptidase A2" evidence="4">
    <location>
        <begin position="143"/>
        <end position="157"/>
    </location>
</feature>
<dbReference type="GO" id="GO:0006508">
    <property type="term" value="P:proteolysis"/>
    <property type="evidence" value="ECO:0007669"/>
    <property type="project" value="UniProtKB-KW"/>
</dbReference>
<evidence type="ECO:0000313" key="6">
    <source>
        <dbReference type="Proteomes" id="UP000526889"/>
    </source>
</evidence>
<keyword evidence="2" id="KW-0064">Aspartyl protease</keyword>
<evidence type="ECO:0000313" key="5">
    <source>
        <dbReference type="EMBL" id="NXH87205.1"/>
    </source>
</evidence>
<feature type="non-terminal residue" evidence="5">
    <location>
        <position position="157"/>
    </location>
</feature>
<evidence type="ECO:0000259" key="4">
    <source>
        <dbReference type="PROSITE" id="PS50175"/>
    </source>
</evidence>
<evidence type="ECO:0000256" key="3">
    <source>
        <dbReference type="ARBA" id="ARBA00022801"/>
    </source>
</evidence>
<dbReference type="InterPro" id="IPR001995">
    <property type="entry name" value="Peptidase_A2_cat"/>
</dbReference>
<dbReference type="AlphaFoldDB" id="A0A7K9NKX0"/>
<feature type="non-terminal residue" evidence="5">
    <location>
        <position position="1"/>
    </location>
</feature>
<dbReference type="CDD" id="cd07557">
    <property type="entry name" value="trimeric_dUTPase"/>
    <property type="match status" value="1"/>
</dbReference>
<dbReference type="EMBL" id="VWZW01004608">
    <property type="protein sequence ID" value="NXH87205.1"/>
    <property type="molecule type" value="Genomic_DNA"/>
</dbReference>
<dbReference type="InterPro" id="IPR051592">
    <property type="entry name" value="HERV-K_Pro_peptidase_A2"/>
</dbReference>
<organism evidence="5 6">
    <name type="scientific">Edolisoma coerulescens</name>
    <dbReference type="NCBI Taxonomy" id="2585810"/>
    <lineage>
        <taxon>Eukaryota</taxon>
        <taxon>Metazoa</taxon>
        <taxon>Chordata</taxon>
        <taxon>Craniata</taxon>
        <taxon>Vertebrata</taxon>
        <taxon>Euteleostomi</taxon>
        <taxon>Archelosauria</taxon>
        <taxon>Archosauria</taxon>
        <taxon>Dinosauria</taxon>
        <taxon>Saurischia</taxon>
        <taxon>Theropoda</taxon>
        <taxon>Coelurosauria</taxon>
        <taxon>Aves</taxon>
        <taxon>Neognathae</taxon>
        <taxon>Neoaves</taxon>
        <taxon>Telluraves</taxon>
        <taxon>Australaves</taxon>
        <taxon>Passeriformes</taxon>
        <taxon>Corvoidea</taxon>
        <taxon>Campephagidae</taxon>
        <taxon>Edolisoma</taxon>
    </lineage>
</organism>
<comment type="caution">
    <text evidence="5">The sequence shown here is derived from an EMBL/GenBank/DDBJ whole genome shotgun (WGS) entry which is preliminary data.</text>
</comment>
<dbReference type="PANTHER" id="PTHR19422">
    <property type="entry name" value="GAG RETROVIRAL POLYPROTEIN"/>
    <property type="match status" value="1"/>
</dbReference>
<keyword evidence="1" id="KW-0645">Protease</keyword>
<evidence type="ECO:0000256" key="1">
    <source>
        <dbReference type="ARBA" id="ARBA00022670"/>
    </source>
</evidence>
<dbReference type="PANTHER" id="PTHR19422:SF123">
    <property type="entry name" value="RT1 CLASS I, LOCUS CE15"/>
    <property type="match status" value="1"/>
</dbReference>
<proteinExistence type="predicted"/>
<evidence type="ECO:0000256" key="2">
    <source>
        <dbReference type="ARBA" id="ARBA00022750"/>
    </source>
</evidence>
<dbReference type="InterPro" id="IPR029054">
    <property type="entry name" value="dUTPase-like"/>
</dbReference>
<dbReference type="GO" id="GO:0004190">
    <property type="term" value="F:aspartic-type endopeptidase activity"/>
    <property type="evidence" value="ECO:0007669"/>
    <property type="project" value="UniProtKB-KW"/>
</dbReference>
<dbReference type="Pfam" id="PF00692">
    <property type="entry name" value="dUTPase"/>
    <property type="match status" value="1"/>
</dbReference>